<sequence>MLRGGNSWIIANDAEIKDNSSFSSEGNPYVIILRKIEAIEHVPNPRTVEYLEPMQSHQHHENDIGLDSNRSVLEARESSENGGIEKEFINIVSESNTSHVRSTRKRSLMKFLENTVQCHIKSALQILSQISKTESRSCHHQLGIPKTMNSDMSINNPKKLDLRKHNFTEKLRGL</sequence>
<accession>A0ACC2P6G2</accession>
<gene>
    <name evidence="1" type="ORF">QAD02_013844</name>
</gene>
<dbReference type="EMBL" id="CM056742">
    <property type="protein sequence ID" value="KAJ8678057.1"/>
    <property type="molecule type" value="Genomic_DNA"/>
</dbReference>
<reference evidence="1" key="1">
    <citation type="submission" date="2023-04" db="EMBL/GenBank/DDBJ databases">
        <title>A chromosome-level genome assembly of the parasitoid wasp Eretmocerus hayati.</title>
        <authorList>
            <person name="Zhong Y."/>
            <person name="Liu S."/>
            <person name="Liu Y."/>
        </authorList>
    </citation>
    <scope>NUCLEOTIDE SEQUENCE</scope>
    <source>
        <strain evidence="1">ZJU_SS_LIU_2023</strain>
    </source>
</reference>
<evidence type="ECO:0000313" key="1">
    <source>
        <dbReference type="EMBL" id="KAJ8678057.1"/>
    </source>
</evidence>
<organism evidence="1 2">
    <name type="scientific">Eretmocerus hayati</name>
    <dbReference type="NCBI Taxonomy" id="131215"/>
    <lineage>
        <taxon>Eukaryota</taxon>
        <taxon>Metazoa</taxon>
        <taxon>Ecdysozoa</taxon>
        <taxon>Arthropoda</taxon>
        <taxon>Hexapoda</taxon>
        <taxon>Insecta</taxon>
        <taxon>Pterygota</taxon>
        <taxon>Neoptera</taxon>
        <taxon>Endopterygota</taxon>
        <taxon>Hymenoptera</taxon>
        <taxon>Apocrita</taxon>
        <taxon>Proctotrupomorpha</taxon>
        <taxon>Chalcidoidea</taxon>
        <taxon>Aphelinidae</taxon>
        <taxon>Aphelininae</taxon>
        <taxon>Eretmocerus</taxon>
    </lineage>
</organism>
<protein>
    <submittedName>
        <fullName evidence="1">Uncharacterized protein</fullName>
    </submittedName>
</protein>
<evidence type="ECO:0000313" key="2">
    <source>
        <dbReference type="Proteomes" id="UP001239111"/>
    </source>
</evidence>
<comment type="caution">
    <text evidence="1">The sequence shown here is derived from an EMBL/GenBank/DDBJ whole genome shotgun (WGS) entry which is preliminary data.</text>
</comment>
<proteinExistence type="predicted"/>
<name>A0ACC2P6G2_9HYME</name>
<keyword evidence="2" id="KW-1185">Reference proteome</keyword>
<dbReference type="Proteomes" id="UP001239111">
    <property type="component" value="Chromosome 2"/>
</dbReference>